<keyword evidence="7" id="KW-1185">Reference proteome</keyword>
<gene>
    <name evidence="6" type="ORF">PV07_01824</name>
</gene>
<evidence type="ECO:0000313" key="7">
    <source>
        <dbReference type="Proteomes" id="UP000054466"/>
    </source>
</evidence>
<dbReference type="InterPro" id="IPR023352">
    <property type="entry name" value="MAPEG-like_dom_sf"/>
</dbReference>
<keyword evidence="2 5" id="KW-0812">Transmembrane</keyword>
<dbReference type="Pfam" id="PF01124">
    <property type="entry name" value="MAPEG"/>
    <property type="match status" value="1"/>
</dbReference>
<keyword evidence="3 5" id="KW-1133">Transmembrane helix</keyword>
<dbReference type="EMBL" id="KN847040">
    <property type="protein sequence ID" value="KIW35106.1"/>
    <property type="molecule type" value="Genomic_DNA"/>
</dbReference>
<evidence type="ECO:0000256" key="1">
    <source>
        <dbReference type="ARBA" id="ARBA00004370"/>
    </source>
</evidence>
<organism evidence="6 7">
    <name type="scientific">Cladophialophora immunda</name>
    <dbReference type="NCBI Taxonomy" id="569365"/>
    <lineage>
        <taxon>Eukaryota</taxon>
        <taxon>Fungi</taxon>
        <taxon>Dikarya</taxon>
        <taxon>Ascomycota</taxon>
        <taxon>Pezizomycotina</taxon>
        <taxon>Eurotiomycetes</taxon>
        <taxon>Chaetothyriomycetidae</taxon>
        <taxon>Chaetothyriales</taxon>
        <taxon>Herpotrichiellaceae</taxon>
        <taxon>Cladophialophora</taxon>
    </lineage>
</organism>
<accession>A0A0D2A483</accession>
<comment type="subcellular location">
    <subcellularLocation>
        <location evidence="1">Membrane</location>
    </subcellularLocation>
</comment>
<dbReference type="PANTHER" id="PTHR35371">
    <property type="entry name" value="INNER MEMBRANE PROTEIN"/>
    <property type="match status" value="1"/>
</dbReference>
<dbReference type="SUPFAM" id="SSF161084">
    <property type="entry name" value="MAPEG domain-like"/>
    <property type="match status" value="1"/>
</dbReference>
<proteinExistence type="predicted"/>
<dbReference type="InterPro" id="IPR001129">
    <property type="entry name" value="Membr-assoc_MAPEG"/>
</dbReference>
<sequence length="217" mass="23697">MYDATTPKWVQDIFASTLTPKSVDDTSTFIVALEGSGNSAVFRKMAHAGNPSLRFPFSILVPEANISYYTVPLAWLLSFSPHIYAVVRYKAHGQPAGTESYKFNTASPRTFPDTLKANPHLSQETKDRLFRAEAASLNGLENLGWFAAAVVAANAAGVDGAWVNGLSLWYLFNRVAFNLAYIRGVDGKVRGMWYYGGVAATITLFIMAGNAANRVKM</sequence>
<dbReference type="AlphaFoldDB" id="A0A0D2A483"/>
<dbReference type="Proteomes" id="UP000054466">
    <property type="component" value="Unassembled WGS sequence"/>
</dbReference>
<keyword evidence="4 5" id="KW-0472">Membrane</keyword>
<protein>
    <recommendedName>
        <fullName evidence="8">MAPEG family protein</fullName>
    </recommendedName>
</protein>
<feature type="transmembrane region" description="Helical" evidence="5">
    <location>
        <begin position="192"/>
        <end position="212"/>
    </location>
</feature>
<dbReference type="Gene3D" id="1.20.120.550">
    <property type="entry name" value="Membrane associated eicosanoid/glutathione metabolism-like domain"/>
    <property type="match status" value="1"/>
</dbReference>
<reference evidence="6 7" key="1">
    <citation type="submission" date="2015-01" db="EMBL/GenBank/DDBJ databases">
        <title>The Genome Sequence of Cladophialophora immunda CBS83496.</title>
        <authorList>
            <consortium name="The Broad Institute Genomics Platform"/>
            <person name="Cuomo C."/>
            <person name="de Hoog S."/>
            <person name="Gorbushina A."/>
            <person name="Stielow B."/>
            <person name="Teixiera M."/>
            <person name="Abouelleil A."/>
            <person name="Chapman S.B."/>
            <person name="Priest M."/>
            <person name="Young S.K."/>
            <person name="Wortman J."/>
            <person name="Nusbaum C."/>
            <person name="Birren B."/>
        </authorList>
    </citation>
    <scope>NUCLEOTIDE SEQUENCE [LARGE SCALE GENOMIC DNA]</scope>
    <source>
        <strain evidence="6 7">CBS 83496</strain>
    </source>
</reference>
<evidence type="ECO:0000256" key="2">
    <source>
        <dbReference type="ARBA" id="ARBA00022692"/>
    </source>
</evidence>
<name>A0A0D2A483_9EURO</name>
<dbReference type="VEuPathDB" id="FungiDB:PV07_01824"/>
<dbReference type="OrthoDB" id="2122304at2759"/>
<dbReference type="HOGENOM" id="CLU_110778_0_2_1"/>
<dbReference type="GeneID" id="27341018"/>
<dbReference type="RefSeq" id="XP_016255322.1">
    <property type="nucleotide sequence ID" value="XM_016388394.1"/>
</dbReference>
<evidence type="ECO:0008006" key="8">
    <source>
        <dbReference type="Google" id="ProtNLM"/>
    </source>
</evidence>
<evidence type="ECO:0000256" key="4">
    <source>
        <dbReference type="ARBA" id="ARBA00023136"/>
    </source>
</evidence>
<evidence type="ECO:0000256" key="3">
    <source>
        <dbReference type="ARBA" id="ARBA00022989"/>
    </source>
</evidence>
<evidence type="ECO:0000256" key="5">
    <source>
        <dbReference type="SAM" id="Phobius"/>
    </source>
</evidence>
<evidence type="ECO:0000313" key="6">
    <source>
        <dbReference type="EMBL" id="KIW35106.1"/>
    </source>
</evidence>
<dbReference type="GO" id="GO:0016020">
    <property type="term" value="C:membrane"/>
    <property type="evidence" value="ECO:0007669"/>
    <property type="project" value="UniProtKB-SubCell"/>
</dbReference>
<dbReference type="PANTHER" id="PTHR35371:SF1">
    <property type="entry name" value="BLR7753 PROTEIN"/>
    <property type="match status" value="1"/>
</dbReference>